<dbReference type="Proteomes" id="UP001197609">
    <property type="component" value="Unassembled WGS sequence"/>
</dbReference>
<evidence type="ECO:0000256" key="2">
    <source>
        <dbReference type="ARBA" id="ARBA00022730"/>
    </source>
</evidence>
<name>A0AAJ1ALG9_9BACT</name>
<dbReference type="GO" id="GO:0022625">
    <property type="term" value="C:cytosolic large ribosomal subunit"/>
    <property type="evidence" value="ECO:0007669"/>
    <property type="project" value="TreeGrafter"/>
</dbReference>
<evidence type="ECO:0000256" key="4">
    <source>
        <dbReference type="ARBA" id="ARBA00022980"/>
    </source>
</evidence>
<dbReference type="InterPro" id="IPR019927">
    <property type="entry name" value="Ribosomal_uL3_bac/org-type"/>
</dbReference>
<comment type="similarity">
    <text evidence="1 7">Belongs to the universal ribosomal protein uL3 family.</text>
</comment>
<evidence type="ECO:0000256" key="7">
    <source>
        <dbReference type="HAMAP-Rule" id="MF_01325"/>
    </source>
</evidence>
<dbReference type="AlphaFoldDB" id="A0AAJ1ALG9"/>
<gene>
    <name evidence="7 8" type="primary">rplC</name>
    <name evidence="8" type="ORF">K8G79_09955</name>
</gene>
<dbReference type="FunFam" id="2.40.30.10:FF:000004">
    <property type="entry name" value="50S ribosomal protein L3"/>
    <property type="match status" value="1"/>
</dbReference>
<proteinExistence type="inferred from homology"/>
<keyword evidence="2 7" id="KW-0699">rRNA-binding</keyword>
<protein>
    <recommendedName>
        <fullName evidence="6 7">Large ribosomal subunit protein uL3</fullName>
    </recommendedName>
</protein>
<reference evidence="8 9" key="1">
    <citation type="journal article" date="2021" name="bioRxiv">
        <title>Unraveling nitrogen, sulfur and carbon metabolic pathways and microbial community transcriptional responses to substrate deprivation and toxicity stresses in a bioreactor mimicking anoxic brackish coastal sediment conditions.</title>
        <authorList>
            <person name="Martins P.D."/>
            <person name="Echeveste M.J."/>
            <person name="Arshad A."/>
            <person name="Kurth J."/>
            <person name="Ouboter H."/>
            <person name="Jetten M.S.M."/>
            <person name="Welte C.U."/>
        </authorList>
    </citation>
    <scope>NUCLEOTIDE SEQUENCE [LARGE SCALE GENOMIC DNA]</scope>
    <source>
        <strain evidence="8">MAG_38</strain>
    </source>
</reference>
<keyword evidence="3 7" id="KW-0694">RNA-binding</keyword>
<organism evidence="8 9">
    <name type="scientific">Candidatus Methylomirabilis tolerans</name>
    <dbReference type="NCBI Taxonomy" id="3123416"/>
    <lineage>
        <taxon>Bacteria</taxon>
        <taxon>Candidatus Methylomirabilota</taxon>
        <taxon>Candidatus Methylomirabilia</taxon>
        <taxon>Candidatus Methylomirabilales</taxon>
        <taxon>Candidatus Methylomirabilaceae</taxon>
        <taxon>Candidatus Methylomirabilis</taxon>
    </lineage>
</organism>
<evidence type="ECO:0000256" key="6">
    <source>
        <dbReference type="ARBA" id="ARBA00035243"/>
    </source>
</evidence>
<dbReference type="FunFam" id="3.30.160.810:FF:000001">
    <property type="entry name" value="50S ribosomal protein L3"/>
    <property type="match status" value="1"/>
</dbReference>
<evidence type="ECO:0000256" key="5">
    <source>
        <dbReference type="ARBA" id="ARBA00023274"/>
    </source>
</evidence>
<dbReference type="InterPro" id="IPR009000">
    <property type="entry name" value="Transl_B-barrel_sf"/>
</dbReference>
<comment type="function">
    <text evidence="7">One of the primary rRNA binding proteins, it binds directly near the 3'-end of the 23S rRNA, where it nucleates assembly of the 50S subunit.</text>
</comment>
<dbReference type="InterPro" id="IPR000597">
    <property type="entry name" value="Ribosomal_uL3"/>
</dbReference>
<dbReference type="GO" id="GO:0019843">
    <property type="term" value="F:rRNA binding"/>
    <property type="evidence" value="ECO:0007669"/>
    <property type="project" value="UniProtKB-UniRule"/>
</dbReference>
<dbReference type="EMBL" id="JAIOIU010000124">
    <property type="protein sequence ID" value="MBZ0160442.1"/>
    <property type="molecule type" value="Genomic_DNA"/>
</dbReference>
<dbReference type="NCBIfam" id="TIGR03625">
    <property type="entry name" value="L3_bact"/>
    <property type="match status" value="1"/>
</dbReference>
<comment type="subunit">
    <text evidence="7">Part of the 50S ribosomal subunit. Forms a cluster with proteins L14 and L19.</text>
</comment>
<dbReference type="Gene3D" id="2.40.30.10">
    <property type="entry name" value="Translation factors"/>
    <property type="match status" value="1"/>
</dbReference>
<dbReference type="GO" id="GO:0006412">
    <property type="term" value="P:translation"/>
    <property type="evidence" value="ECO:0007669"/>
    <property type="project" value="UniProtKB-UniRule"/>
</dbReference>
<dbReference type="HAMAP" id="MF_01325_B">
    <property type="entry name" value="Ribosomal_uL3_B"/>
    <property type="match status" value="1"/>
</dbReference>
<evidence type="ECO:0000313" key="8">
    <source>
        <dbReference type="EMBL" id="MBZ0160442.1"/>
    </source>
</evidence>
<dbReference type="SUPFAM" id="SSF50447">
    <property type="entry name" value="Translation proteins"/>
    <property type="match status" value="1"/>
</dbReference>
<keyword evidence="4 7" id="KW-0689">Ribosomal protein</keyword>
<accession>A0AAJ1ALG9</accession>
<dbReference type="Gene3D" id="3.30.160.810">
    <property type="match status" value="1"/>
</dbReference>
<evidence type="ECO:0000256" key="1">
    <source>
        <dbReference type="ARBA" id="ARBA00006540"/>
    </source>
</evidence>
<dbReference type="GO" id="GO:0003735">
    <property type="term" value="F:structural constituent of ribosome"/>
    <property type="evidence" value="ECO:0007669"/>
    <property type="project" value="UniProtKB-UniRule"/>
</dbReference>
<sequence>MGIGLLGKKVGMTQLFTDNGDAVPVTIIEAGPCPVVQRRTVSTDGYEAIQIGYQAERKARRITKPLKGHFDKAKVAPQKHLREFRLESPESSKYTVGQILTVVLFEPGEKVRVAGITKGKGFQGGVKRWGYRGGPETHGSMFHRAPGSIGASSFPSRVFKGHHMPGRMGTDTASVKGLKVVKVLPEQNLVLVKGAVPGPAGGLVTICKRG</sequence>
<dbReference type="Pfam" id="PF00297">
    <property type="entry name" value="Ribosomal_L3"/>
    <property type="match status" value="1"/>
</dbReference>
<keyword evidence="5 7" id="KW-0687">Ribonucleoprotein</keyword>
<evidence type="ECO:0000256" key="3">
    <source>
        <dbReference type="ARBA" id="ARBA00022884"/>
    </source>
</evidence>
<dbReference type="PANTHER" id="PTHR11229:SF16">
    <property type="entry name" value="LARGE RIBOSOMAL SUBUNIT PROTEIN UL3C"/>
    <property type="match status" value="1"/>
</dbReference>
<evidence type="ECO:0000313" key="9">
    <source>
        <dbReference type="Proteomes" id="UP001197609"/>
    </source>
</evidence>
<dbReference type="PANTHER" id="PTHR11229">
    <property type="entry name" value="50S RIBOSOMAL PROTEIN L3"/>
    <property type="match status" value="1"/>
</dbReference>
<comment type="caution">
    <text evidence="8">The sequence shown here is derived from an EMBL/GenBank/DDBJ whole genome shotgun (WGS) entry which is preliminary data.</text>
</comment>